<dbReference type="OrthoDB" id="88363at2"/>
<keyword evidence="3" id="KW-1185">Reference proteome</keyword>
<dbReference type="EMBL" id="FZOJ01000015">
    <property type="protein sequence ID" value="SNS65006.1"/>
    <property type="molecule type" value="Genomic_DNA"/>
</dbReference>
<organism evidence="2 3">
    <name type="scientific">Anaerovirgula multivorans</name>
    <dbReference type="NCBI Taxonomy" id="312168"/>
    <lineage>
        <taxon>Bacteria</taxon>
        <taxon>Bacillati</taxon>
        <taxon>Bacillota</taxon>
        <taxon>Clostridia</taxon>
        <taxon>Peptostreptococcales</taxon>
        <taxon>Natronincolaceae</taxon>
        <taxon>Anaerovirgula</taxon>
    </lineage>
</organism>
<accession>A0A239G6N7</accession>
<evidence type="ECO:0000313" key="3">
    <source>
        <dbReference type="Proteomes" id="UP000198304"/>
    </source>
</evidence>
<dbReference type="AlphaFoldDB" id="A0A239G6N7"/>
<evidence type="ECO:0000259" key="1">
    <source>
        <dbReference type="Pfam" id="PF12986"/>
    </source>
</evidence>
<feature type="domain" description="DUF3870" evidence="1">
    <location>
        <begin position="24"/>
        <end position="116"/>
    </location>
</feature>
<dbReference type="Pfam" id="PF12986">
    <property type="entry name" value="DUF3870"/>
    <property type="match status" value="1"/>
</dbReference>
<gene>
    <name evidence="2" type="ORF">SAMN05446037_101595</name>
</gene>
<dbReference type="Proteomes" id="UP000198304">
    <property type="component" value="Unassembled WGS sequence"/>
</dbReference>
<evidence type="ECO:0000313" key="2">
    <source>
        <dbReference type="EMBL" id="SNS65006.1"/>
    </source>
</evidence>
<protein>
    <recommendedName>
        <fullName evidence="1">DUF3870 domain-containing protein</fullName>
    </recommendedName>
</protein>
<proteinExistence type="predicted"/>
<name>A0A239G6N7_9FIRM</name>
<sequence length="125" mass="14235">MILKTNNLHGDSMKHYDEDTVYFISYAKLPTEIPAAALHKVVGIGLIINTKTGRIVDVSCTLLTQEAKDFMRSILIGRNLHEEDIDDITNTIKLRYHGYAQKAVCVAIKGSIERYNTWKQEQIKK</sequence>
<reference evidence="2 3" key="1">
    <citation type="submission" date="2017-06" db="EMBL/GenBank/DDBJ databases">
        <authorList>
            <person name="Kim H.J."/>
            <person name="Triplett B.A."/>
        </authorList>
    </citation>
    <scope>NUCLEOTIDE SEQUENCE [LARGE SCALE GENOMIC DNA]</scope>
    <source>
        <strain evidence="2 3">SCA</strain>
    </source>
</reference>
<dbReference type="InterPro" id="IPR024617">
    <property type="entry name" value="DUF3870"/>
</dbReference>